<gene>
    <name evidence="1" type="ORF">KUDE01_029960</name>
</gene>
<name>A0AAD9BNX3_DISEL</name>
<organism evidence="1 2">
    <name type="scientific">Dissostichus eleginoides</name>
    <name type="common">Patagonian toothfish</name>
    <name type="synonym">Dissostichus amissus</name>
    <dbReference type="NCBI Taxonomy" id="100907"/>
    <lineage>
        <taxon>Eukaryota</taxon>
        <taxon>Metazoa</taxon>
        <taxon>Chordata</taxon>
        <taxon>Craniata</taxon>
        <taxon>Vertebrata</taxon>
        <taxon>Euteleostomi</taxon>
        <taxon>Actinopterygii</taxon>
        <taxon>Neopterygii</taxon>
        <taxon>Teleostei</taxon>
        <taxon>Neoteleostei</taxon>
        <taxon>Acanthomorphata</taxon>
        <taxon>Eupercaria</taxon>
        <taxon>Perciformes</taxon>
        <taxon>Notothenioidei</taxon>
        <taxon>Nototheniidae</taxon>
        <taxon>Dissostichus</taxon>
    </lineage>
</organism>
<feature type="non-terminal residue" evidence="1">
    <location>
        <position position="157"/>
    </location>
</feature>
<proteinExistence type="predicted"/>
<dbReference type="EMBL" id="JASDAP010000020">
    <property type="protein sequence ID" value="KAK1886243.1"/>
    <property type="molecule type" value="Genomic_DNA"/>
</dbReference>
<accession>A0AAD9BNX3</accession>
<reference evidence="1" key="1">
    <citation type="submission" date="2023-04" db="EMBL/GenBank/DDBJ databases">
        <title>Chromosome-level genome of Chaenocephalus aceratus.</title>
        <authorList>
            <person name="Park H."/>
        </authorList>
    </citation>
    <scope>NUCLEOTIDE SEQUENCE</scope>
    <source>
        <strain evidence="1">DE</strain>
        <tissue evidence="1">Muscle</tissue>
    </source>
</reference>
<comment type="caution">
    <text evidence="1">The sequence shown here is derived from an EMBL/GenBank/DDBJ whole genome shotgun (WGS) entry which is preliminary data.</text>
</comment>
<dbReference type="Proteomes" id="UP001228049">
    <property type="component" value="Unassembled WGS sequence"/>
</dbReference>
<dbReference type="AlphaFoldDB" id="A0AAD9BNX3"/>
<evidence type="ECO:0000313" key="1">
    <source>
        <dbReference type="EMBL" id="KAK1886243.1"/>
    </source>
</evidence>
<sequence>SKRDPGEPDLVRPAKHTCSDLSAAILPALLGANLRLWIAANTKAAPHRLAGSGHSSPAPYVWFLRLERKPAATTNTTTPPSQQCRARLYRCVTLQRSSYVSGLTPGPLQLCLPNTLVFSNNQDTFTVDLDDFEYTKHNNNKTIRSFWSTEPRPPRTA</sequence>
<evidence type="ECO:0000313" key="2">
    <source>
        <dbReference type="Proteomes" id="UP001228049"/>
    </source>
</evidence>
<keyword evidence="2" id="KW-1185">Reference proteome</keyword>
<protein>
    <submittedName>
        <fullName evidence="1">Uncharacterized protein</fullName>
    </submittedName>
</protein>
<feature type="non-terminal residue" evidence="1">
    <location>
        <position position="1"/>
    </location>
</feature>